<dbReference type="RefSeq" id="WP_161099499.1">
    <property type="nucleotide sequence ID" value="NZ_WWCW01000139.1"/>
</dbReference>
<organism evidence="1 2">
    <name type="scientific">Duganella vulcania</name>
    <dbReference type="NCBI Taxonomy" id="2692166"/>
    <lineage>
        <taxon>Bacteria</taxon>
        <taxon>Pseudomonadati</taxon>
        <taxon>Pseudomonadota</taxon>
        <taxon>Betaproteobacteria</taxon>
        <taxon>Burkholderiales</taxon>
        <taxon>Oxalobacteraceae</taxon>
        <taxon>Telluria group</taxon>
        <taxon>Duganella</taxon>
    </lineage>
</organism>
<reference evidence="1 2" key="1">
    <citation type="submission" date="2020-01" db="EMBL/GenBank/DDBJ databases">
        <title>Novel species isolated from a subtropical stream in China.</title>
        <authorList>
            <person name="Lu H."/>
        </authorList>
    </citation>
    <scope>NUCLEOTIDE SEQUENCE [LARGE SCALE GENOMIC DNA]</scope>
    <source>
        <strain evidence="1 2">FT82W</strain>
    </source>
</reference>
<evidence type="ECO:0000313" key="1">
    <source>
        <dbReference type="EMBL" id="MYM90765.1"/>
    </source>
</evidence>
<sequence>MISANPPYSTARSIQLTAQDNADSARKALDAAPAGAVAAEPEVAISSLAGRLSRAAGVSGSANSGLSRNALAAKVQANIDVILYPLDDEHKAAAAREVPEPNDALSAASASAATAYVDDTSKPNPFAGLSREQLSTISNDESGTFTINEKRAAFMQAYDEEQAWRRKVVEQASREWEETGKQTEFFKQVRAHFLELPQLEQVLYPANYANDLAAKIGMDAGIQGPPAAASLRAAAFPA</sequence>
<dbReference type="Proteomes" id="UP000470302">
    <property type="component" value="Unassembled WGS sequence"/>
</dbReference>
<proteinExistence type="predicted"/>
<dbReference type="AlphaFoldDB" id="A0A845GBI8"/>
<gene>
    <name evidence="1" type="ORF">GTP91_26780</name>
</gene>
<comment type="caution">
    <text evidence="1">The sequence shown here is derived from an EMBL/GenBank/DDBJ whole genome shotgun (WGS) entry which is preliminary data.</text>
</comment>
<accession>A0A845GBI8</accession>
<evidence type="ECO:0000313" key="2">
    <source>
        <dbReference type="Proteomes" id="UP000470302"/>
    </source>
</evidence>
<dbReference type="EMBL" id="WWCW01000139">
    <property type="protein sequence ID" value="MYM90765.1"/>
    <property type="molecule type" value="Genomic_DNA"/>
</dbReference>
<name>A0A845GBI8_9BURK</name>
<protein>
    <submittedName>
        <fullName evidence="1">Uncharacterized protein</fullName>
    </submittedName>
</protein>